<keyword evidence="1" id="KW-1133">Transmembrane helix</keyword>
<evidence type="ECO:0000256" key="1">
    <source>
        <dbReference type="SAM" id="Phobius"/>
    </source>
</evidence>
<gene>
    <name evidence="2" type="ORF">CKF54_08000</name>
</gene>
<sequence length="189" mass="21928">MYRKGHMITGINLGVCLTIGAINWFNVPYLIAIVSGYLTYKGSMAPDYLEMRWFDREKQEIRSIIPHRTITHWLLLWVACMVFAGYKFYQGGVWWLLPFAYCAGGVLHILLDLPNKKPIPIFLPVGGTCLKWWASNEKQGIICLITSLLMAGFIYLSFIDRWQDIATEPMKYWQAFCQQVEYEMKRLAG</sequence>
<feature type="transmembrane region" description="Helical" evidence="1">
    <location>
        <begin position="141"/>
        <end position="159"/>
    </location>
</feature>
<protein>
    <recommendedName>
        <fullName evidence="4">LexA-binding, inner membrane-associated hydrolase</fullName>
    </recommendedName>
</protein>
<evidence type="ECO:0000313" key="2">
    <source>
        <dbReference type="EMBL" id="RIY31042.1"/>
    </source>
</evidence>
<dbReference type="Proteomes" id="UP000265691">
    <property type="component" value="Unassembled WGS sequence"/>
</dbReference>
<keyword evidence="3" id="KW-1185">Reference proteome</keyword>
<keyword evidence="1" id="KW-0472">Membrane</keyword>
<evidence type="ECO:0000313" key="3">
    <source>
        <dbReference type="Proteomes" id="UP000265691"/>
    </source>
</evidence>
<name>A0A3A1XYE5_9GAMM</name>
<dbReference type="EMBL" id="NRHC01000153">
    <property type="protein sequence ID" value="RIY31042.1"/>
    <property type="molecule type" value="Genomic_DNA"/>
</dbReference>
<feature type="transmembrane region" description="Helical" evidence="1">
    <location>
        <begin position="7"/>
        <end position="25"/>
    </location>
</feature>
<reference evidence="2 3" key="1">
    <citation type="submission" date="2017-08" db="EMBL/GenBank/DDBJ databases">
        <title>Reclassification of Bisgaard taxon 37 and 44.</title>
        <authorList>
            <person name="Christensen H."/>
        </authorList>
    </citation>
    <scope>NUCLEOTIDE SEQUENCE [LARGE SCALE GENOMIC DNA]</scope>
    <source>
        <strain evidence="2 3">B96_3</strain>
    </source>
</reference>
<feature type="transmembrane region" description="Helical" evidence="1">
    <location>
        <begin position="92"/>
        <end position="111"/>
    </location>
</feature>
<organism evidence="2 3">
    <name type="scientific">Psittacicella hinzii</name>
    <dbReference type="NCBI Taxonomy" id="2028575"/>
    <lineage>
        <taxon>Bacteria</taxon>
        <taxon>Pseudomonadati</taxon>
        <taxon>Pseudomonadota</taxon>
        <taxon>Gammaproteobacteria</taxon>
        <taxon>Pasteurellales</taxon>
        <taxon>Psittacicellaceae</taxon>
        <taxon>Psittacicella</taxon>
    </lineage>
</organism>
<evidence type="ECO:0008006" key="4">
    <source>
        <dbReference type="Google" id="ProtNLM"/>
    </source>
</evidence>
<feature type="transmembrane region" description="Helical" evidence="1">
    <location>
        <begin position="70"/>
        <end position="86"/>
    </location>
</feature>
<dbReference type="AlphaFoldDB" id="A0A3A1XYE5"/>
<dbReference type="Pfam" id="PF04307">
    <property type="entry name" value="YdjM"/>
    <property type="match status" value="1"/>
</dbReference>
<dbReference type="InterPro" id="IPR007404">
    <property type="entry name" value="YdjM-like"/>
</dbReference>
<accession>A0A3A1XYE5</accession>
<proteinExistence type="predicted"/>
<comment type="caution">
    <text evidence="2">The sequence shown here is derived from an EMBL/GenBank/DDBJ whole genome shotgun (WGS) entry which is preliminary data.</text>
</comment>
<keyword evidence="1" id="KW-0812">Transmembrane</keyword>
<dbReference type="RefSeq" id="WP_262407835.1">
    <property type="nucleotide sequence ID" value="NZ_NRHC01000153.1"/>
</dbReference>